<evidence type="ECO:0000313" key="2">
    <source>
        <dbReference type="Proteomes" id="UP000299102"/>
    </source>
</evidence>
<organism evidence="1 2">
    <name type="scientific">Eumeta variegata</name>
    <name type="common">Bagworm moth</name>
    <name type="synonym">Eumeta japonica</name>
    <dbReference type="NCBI Taxonomy" id="151549"/>
    <lineage>
        <taxon>Eukaryota</taxon>
        <taxon>Metazoa</taxon>
        <taxon>Ecdysozoa</taxon>
        <taxon>Arthropoda</taxon>
        <taxon>Hexapoda</taxon>
        <taxon>Insecta</taxon>
        <taxon>Pterygota</taxon>
        <taxon>Neoptera</taxon>
        <taxon>Endopterygota</taxon>
        <taxon>Lepidoptera</taxon>
        <taxon>Glossata</taxon>
        <taxon>Ditrysia</taxon>
        <taxon>Tineoidea</taxon>
        <taxon>Psychidae</taxon>
        <taxon>Oiketicinae</taxon>
        <taxon>Eumeta</taxon>
    </lineage>
</organism>
<sequence length="110" mass="12257">MRQLTSSAARRPAEIFKVFNRCRSQSRAPAPAGEQAISRSRVYLEVSNVFGRAAVADNFASLLTAARALVLPFHLRNFKQTVSPRSIETIGSPYSVELYMQEGYHSCHVL</sequence>
<dbReference type="EMBL" id="BGZK01001351">
    <property type="protein sequence ID" value="GBP77880.1"/>
    <property type="molecule type" value="Genomic_DNA"/>
</dbReference>
<keyword evidence="2" id="KW-1185">Reference proteome</keyword>
<protein>
    <submittedName>
        <fullName evidence="1">Uncharacterized protein</fullName>
    </submittedName>
</protein>
<dbReference type="Proteomes" id="UP000299102">
    <property type="component" value="Unassembled WGS sequence"/>
</dbReference>
<accession>A0A4C1YRT3</accession>
<reference evidence="1 2" key="1">
    <citation type="journal article" date="2019" name="Commun. Biol.">
        <title>The bagworm genome reveals a unique fibroin gene that provides high tensile strength.</title>
        <authorList>
            <person name="Kono N."/>
            <person name="Nakamura H."/>
            <person name="Ohtoshi R."/>
            <person name="Tomita M."/>
            <person name="Numata K."/>
            <person name="Arakawa K."/>
        </authorList>
    </citation>
    <scope>NUCLEOTIDE SEQUENCE [LARGE SCALE GENOMIC DNA]</scope>
</reference>
<proteinExistence type="predicted"/>
<gene>
    <name evidence="1" type="ORF">EVAR_54046_1</name>
</gene>
<comment type="caution">
    <text evidence="1">The sequence shown here is derived from an EMBL/GenBank/DDBJ whole genome shotgun (WGS) entry which is preliminary data.</text>
</comment>
<dbReference type="AlphaFoldDB" id="A0A4C1YRT3"/>
<name>A0A4C1YRT3_EUMVA</name>
<evidence type="ECO:0000313" key="1">
    <source>
        <dbReference type="EMBL" id="GBP77880.1"/>
    </source>
</evidence>